<keyword evidence="3" id="KW-1185">Reference proteome</keyword>
<evidence type="ECO:0000313" key="3">
    <source>
        <dbReference type="Proteomes" id="UP000731465"/>
    </source>
</evidence>
<keyword evidence="1" id="KW-0812">Transmembrane</keyword>
<organism evidence="2 3">
    <name type="scientific">Succinivibrio faecicola</name>
    <dbReference type="NCBI Taxonomy" id="2820300"/>
    <lineage>
        <taxon>Bacteria</taxon>
        <taxon>Pseudomonadati</taxon>
        <taxon>Pseudomonadota</taxon>
        <taxon>Gammaproteobacteria</taxon>
        <taxon>Aeromonadales</taxon>
        <taxon>Succinivibrionaceae</taxon>
        <taxon>Succinivibrio</taxon>
    </lineage>
</organism>
<keyword evidence="1" id="KW-0472">Membrane</keyword>
<accession>A0ABS7DHH3</accession>
<proteinExistence type="predicted"/>
<gene>
    <name evidence="2" type="ORF">J5V48_07555</name>
</gene>
<evidence type="ECO:0000313" key="2">
    <source>
        <dbReference type="EMBL" id="MBW7570745.1"/>
    </source>
</evidence>
<feature type="transmembrane region" description="Helical" evidence="1">
    <location>
        <begin position="9"/>
        <end position="31"/>
    </location>
</feature>
<protein>
    <submittedName>
        <fullName evidence="2">Uncharacterized protein</fullName>
    </submittedName>
</protein>
<keyword evidence="1" id="KW-1133">Transmembrane helix</keyword>
<reference evidence="2 3" key="1">
    <citation type="submission" date="2021-03" db="EMBL/GenBank/DDBJ databases">
        <title>Succinivibrio sp. nov. isolated from feces of cow.</title>
        <authorList>
            <person name="Choi J.-Y."/>
        </authorList>
    </citation>
    <scope>NUCLEOTIDE SEQUENCE [LARGE SCALE GENOMIC DNA]</scope>
    <source>
        <strain evidence="2 3">AGMB01872</strain>
    </source>
</reference>
<dbReference type="Proteomes" id="UP000731465">
    <property type="component" value="Unassembled WGS sequence"/>
</dbReference>
<dbReference type="EMBL" id="JAGFNY010000027">
    <property type="protein sequence ID" value="MBW7570745.1"/>
    <property type="molecule type" value="Genomic_DNA"/>
</dbReference>
<comment type="caution">
    <text evidence="2">The sequence shown here is derived from an EMBL/GenBank/DDBJ whole genome shotgun (WGS) entry which is preliminary data.</text>
</comment>
<sequence length="94" mass="10767">MTLTMKNKLVIFTAVTIFITIFVMGISSYIMTKALFLQSEKEQVLPSQLEKLSSQIEGELQKPLIISRAMAKDINCHSPLKKILFSSFDFYQIF</sequence>
<evidence type="ECO:0000256" key="1">
    <source>
        <dbReference type="SAM" id="Phobius"/>
    </source>
</evidence>
<dbReference type="RefSeq" id="WP_219937970.1">
    <property type="nucleotide sequence ID" value="NZ_JAGFNY010000027.1"/>
</dbReference>
<name>A0ABS7DHH3_9GAMM</name>